<evidence type="ECO:0000256" key="3">
    <source>
        <dbReference type="ARBA" id="ARBA00023295"/>
    </source>
</evidence>
<dbReference type="NCBIfam" id="TIGR04183">
    <property type="entry name" value="Por_Secre_tail"/>
    <property type="match status" value="1"/>
</dbReference>
<dbReference type="EMBL" id="FNFO01000005">
    <property type="protein sequence ID" value="SDL27139.1"/>
    <property type="molecule type" value="Genomic_DNA"/>
</dbReference>
<dbReference type="CDD" id="cd02795">
    <property type="entry name" value="CBM6-CBM35-CBM36_like"/>
    <property type="match status" value="1"/>
</dbReference>
<evidence type="ECO:0000256" key="2">
    <source>
        <dbReference type="ARBA" id="ARBA00023277"/>
    </source>
</evidence>
<dbReference type="InterPro" id="IPR017853">
    <property type="entry name" value="GH"/>
</dbReference>
<dbReference type="AlphaFoldDB" id="A0A1G9IPD2"/>
<evidence type="ECO:0000313" key="8">
    <source>
        <dbReference type="Proteomes" id="UP000198510"/>
    </source>
</evidence>
<keyword evidence="2" id="KW-0119">Carbohydrate metabolism</keyword>
<dbReference type="InterPro" id="IPR001000">
    <property type="entry name" value="GH10_dom"/>
</dbReference>
<feature type="active site" description="Nucleophile" evidence="5">
    <location>
        <position position="689"/>
    </location>
</feature>
<dbReference type="SUPFAM" id="SSF51445">
    <property type="entry name" value="(Trans)glycosidases"/>
    <property type="match status" value="1"/>
</dbReference>
<feature type="domain" description="GH10" evidence="6">
    <location>
        <begin position="464"/>
        <end position="755"/>
    </location>
</feature>
<evidence type="ECO:0000313" key="7">
    <source>
        <dbReference type="EMBL" id="SDL27139.1"/>
    </source>
</evidence>
<dbReference type="STRING" id="1075417.SAMN05421823_10567"/>
<dbReference type="PANTHER" id="PTHR31490:SF1">
    <property type="entry name" value="ENDO-1,4-BETA-XYLANASE 1"/>
    <property type="match status" value="1"/>
</dbReference>
<gene>
    <name evidence="7" type="ORF">SAMN05421823_10567</name>
</gene>
<dbReference type="PANTHER" id="PTHR31490">
    <property type="entry name" value="GLYCOSYL HYDROLASE"/>
    <property type="match status" value="1"/>
</dbReference>
<evidence type="ECO:0000256" key="4">
    <source>
        <dbReference type="ARBA" id="ARBA00023326"/>
    </source>
</evidence>
<keyword evidence="4" id="KW-0624">Polysaccharide degradation</keyword>
<protein>
    <submittedName>
        <fullName evidence="7">Por secretion system C-terminal sorting domain-containing protein</fullName>
    </submittedName>
</protein>
<keyword evidence="1" id="KW-0378">Hydrolase</keyword>
<reference evidence="7 8" key="1">
    <citation type="submission" date="2016-10" db="EMBL/GenBank/DDBJ databases">
        <authorList>
            <person name="de Groot N.N."/>
        </authorList>
    </citation>
    <scope>NUCLEOTIDE SEQUENCE [LARGE SCALE GENOMIC DNA]</scope>
    <source>
        <strain evidence="7 8">DSM 25186</strain>
    </source>
</reference>
<dbReference type="InterPro" id="IPR026444">
    <property type="entry name" value="Secre_tail"/>
</dbReference>
<sequence>MQPIALLSFFSYFASGRTELPLRHESDQYFFYTLHFHLMQHIASKVLGAALVFGFPFLGWAQGPPITVQAESGTLGADFATLTEASVSYITSQTDFINTTNPGSDARVVTYSVTFPSAGSYALYARVRVGPGAGNDDSFFYGNGFGTHPSTDDNGWITANQLGSVGYTDADAVVGAGGNAMTGVWKWIKLSDFNGGEAPPAFTVPEGALTQTFQIGGREDGLDFDQFAFAPVGVYYTVANLDSGQAGTYYPPLGPNEPRLVEAERGDLILETDTPVFAIATEGDLQYVRVVEDFAATQAPGDSLHVITYEVNFPNAGTYDLYARIRVGAGNFNDDSFYYGNGFGAKSPTDENDWITVNGLGAAGYADATDVVAGGGSDGTDVWKWINLSEFAGQGETPITFTVTEEALVQTFQLGGRENGLDFDKLAFGPDTVYYTVANLDNGEAGSVTPPPPPFTPTGPPIAQGKSKFLGNVYSASQRPYFENYWNQITPENAGKWGSVERIRDNMNWTELDSAYALAKNNGFPFHFHVLIWGSQQPNWIDTLAPATQLEEIEEWMSLVAERYPDIEFVEVVNEPLHQPPNQPGNGRGNYLEALGGDGVTGWDWIINSFRMAREYFPNSQLMINDYSIINDGNATRRYLEIVRLLQEESLIDIIGVQGHAFSTTGPEATFKTNLDSLASTGLPLQVTELDIDGPTDAQQLAEYQRIFPVLWEHPAMMGITLWGWKPGQWRTAQGAFLAQENGAERPALVWLREYVSGLPTALDENQLMRASWRLYPNPSVAGQFTVMREGESPATLQILNTQGQLLQQQTLHRSLETVQHTLTPGLYFVRVSGAQGSTTRKLLVQ</sequence>
<accession>A0A1G9IPD2</accession>
<dbReference type="SMART" id="SM00633">
    <property type="entry name" value="Glyco_10"/>
    <property type="match status" value="1"/>
</dbReference>
<dbReference type="Gene3D" id="3.20.20.80">
    <property type="entry name" value="Glycosidases"/>
    <property type="match status" value="1"/>
</dbReference>
<dbReference type="InterPro" id="IPR044846">
    <property type="entry name" value="GH10"/>
</dbReference>
<keyword evidence="8" id="KW-1185">Reference proteome</keyword>
<dbReference type="Pfam" id="PF18962">
    <property type="entry name" value="Por_Secre_tail"/>
    <property type="match status" value="1"/>
</dbReference>
<evidence type="ECO:0000256" key="5">
    <source>
        <dbReference type="PROSITE-ProRule" id="PRU10061"/>
    </source>
</evidence>
<evidence type="ECO:0000259" key="6">
    <source>
        <dbReference type="PROSITE" id="PS51760"/>
    </source>
</evidence>
<proteinExistence type="predicted"/>
<dbReference type="PROSITE" id="PS51760">
    <property type="entry name" value="GH10_2"/>
    <property type="match status" value="1"/>
</dbReference>
<dbReference type="Proteomes" id="UP000198510">
    <property type="component" value="Unassembled WGS sequence"/>
</dbReference>
<dbReference type="GO" id="GO:0004553">
    <property type="term" value="F:hydrolase activity, hydrolyzing O-glycosyl compounds"/>
    <property type="evidence" value="ECO:0007669"/>
    <property type="project" value="InterPro"/>
</dbReference>
<dbReference type="PROSITE" id="PS00591">
    <property type="entry name" value="GH10_1"/>
    <property type="match status" value="1"/>
</dbReference>
<evidence type="ECO:0000256" key="1">
    <source>
        <dbReference type="ARBA" id="ARBA00022801"/>
    </source>
</evidence>
<keyword evidence="3" id="KW-0326">Glycosidase</keyword>
<dbReference type="InterPro" id="IPR031158">
    <property type="entry name" value="GH10_AS"/>
</dbReference>
<dbReference type="Pfam" id="PF00331">
    <property type="entry name" value="Glyco_hydro_10"/>
    <property type="match status" value="1"/>
</dbReference>
<dbReference type="GO" id="GO:0000272">
    <property type="term" value="P:polysaccharide catabolic process"/>
    <property type="evidence" value="ECO:0007669"/>
    <property type="project" value="UniProtKB-KW"/>
</dbReference>
<organism evidence="7 8">
    <name type="scientific">Catalinimonas alkaloidigena</name>
    <dbReference type="NCBI Taxonomy" id="1075417"/>
    <lineage>
        <taxon>Bacteria</taxon>
        <taxon>Pseudomonadati</taxon>
        <taxon>Bacteroidota</taxon>
        <taxon>Cytophagia</taxon>
        <taxon>Cytophagales</taxon>
        <taxon>Catalimonadaceae</taxon>
        <taxon>Catalinimonas</taxon>
    </lineage>
</organism>
<name>A0A1G9IPD2_9BACT</name>